<dbReference type="AlphaFoldDB" id="A0A087VEZ6"/>
<accession>A0A087VEZ6</accession>
<dbReference type="Proteomes" id="UP000053309">
    <property type="component" value="Unassembled WGS sequence"/>
</dbReference>
<keyword evidence="3" id="KW-1185">Reference proteome</keyword>
<feature type="region of interest" description="Disordered" evidence="1">
    <location>
        <begin position="66"/>
        <end position="107"/>
    </location>
</feature>
<evidence type="ECO:0000313" key="2">
    <source>
        <dbReference type="EMBL" id="KFO11188.1"/>
    </source>
</evidence>
<feature type="non-terminal residue" evidence="2">
    <location>
        <position position="107"/>
    </location>
</feature>
<proteinExistence type="predicted"/>
<protein>
    <submittedName>
        <fullName evidence="2">Uncharacterized protein</fullName>
    </submittedName>
</protein>
<name>A0A087VEZ6_BALRE</name>
<gene>
    <name evidence="2" type="ORF">N312_09222</name>
</gene>
<organism evidence="2 3">
    <name type="scientific">Balearica regulorum gibbericeps</name>
    <name type="common">East African grey crowned-crane</name>
    <dbReference type="NCBI Taxonomy" id="100784"/>
    <lineage>
        <taxon>Eukaryota</taxon>
        <taxon>Metazoa</taxon>
        <taxon>Chordata</taxon>
        <taxon>Craniata</taxon>
        <taxon>Vertebrata</taxon>
        <taxon>Euteleostomi</taxon>
        <taxon>Archelosauria</taxon>
        <taxon>Archosauria</taxon>
        <taxon>Dinosauria</taxon>
        <taxon>Saurischia</taxon>
        <taxon>Theropoda</taxon>
        <taxon>Coelurosauria</taxon>
        <taxon>Aves</taxon>
        <taxon>Neognathae</taxon>
        <taxon>Neoaves</taxon>
        <taxon>Gruiformes</taxon>
        <taxon>Gruidae</taxon>
        <taxon>Balearica</taxon>
    </lineage>
</organism>
<feature type="non-terminal residue" evidence="2">
    <location>
        <position position="1"/>
    </location>
</feature>
<reference evidence="2 3" key="1">
    <citation type="submission" date="2014-04" db="EMBL/GenBank/DDBJ databases">
        <title>Genome evolution of avian class.</title>
        <authorList>
            <person name="Zhang G."/>
            <person name="Li C."/>
        </authorList>
    </citation>
    <scope>NUCLEOTIDE SEQUENCE [LARGE SCALE GENOMIC DNA]</scope>
    <source>
        <strain evidence="2">BGI_N312</strain>
    </source>
</reference>
<feature type="region of interest" description="Disordered" evidence="1">
    <location>
        <begin position="1"/>
        <end position="24"/>
    </location>
</feature>
<dbReference type="EMBL" id="KL490861">
    <property type="protein sequence ID" value="KFO11188.1"/>
    <property type="molecule type" value="Genomic_DNA"/>
</dbReference>
<sequence>LSSLPSSLVPKAWQGGDAHPGQAHLPGVSQHMGLVCCSCCVFILRESDSATALKVTPEGCDGTLGHGHKEEMLSPQPAAGKGLSRLLPTPPLLTGRAPSGCFSNRIN</sequence>
<evidence type="ECO:0000313" key="3">
    <source>
        <dbReference type="Proteomes" id="UP000053309"/>
    </source>
</evidence>
<evidence type="ECO:0000256" key="1">
    <source>
        <dbReference type="SAM" id="MobiDB-lite"/>
    </source>
</evidence>